<name>A0A917WQB0_9ACTN</name>
<dbReference type="Proteomes" id="UP000642070">
    <property type="component" value="Unassembled WGS sequence"/>
</dbReference>
<proteinExistence type="predicted"/>
<dbReference type="RefSeq" id="WP_190249947.1">
    <property type="nucleotide sequence ID" value="NZ_BMPI01000010.1"/>
</dbReference>
<sequence>MTATLQDIEPAEPDPVADAIAALTAAARQTRVRGAGTDQATVEPVDFADLAAHVLTTVAANVGSVETLLAGRSGSWEADLVRRLVDRTASEDELLRWRTEPVRLHFDAEDTFYTFGISDLLDQERDAIGDVVSRLDGEIQARDEAAERTPADTAVDEQFAAAEALDDAIERLWEQDRAAYAAAYRATVERYLTERGATCGVDIITPVAYASTTWDPLAEQIHEYARQHTQLPMTGSAPDWSDGNPADALRRAGLTYTDRAGGER</sequence>
<reference evidence="1" key="2">
    <citation type="submission" date="2020-09" db="EMBL/GenBank/DDBJ databases">
        <authorList>
            <person name="Sun Q."/>
            <person name="Ohkuma M."/>
        </authorList>
    </citation>
    <scope>NUCLEOTIDE SEQUENCE</scope>
    <source>
        <strain evidence="1">JCM 19831</strain>
    </source>
</reference>
<dbReference type="AlphaFoldDB" id="A0A917WQB0"/>
<accession>A0A917WQB0</accession>
<reference evidence="1" key="1">
    <citation type="journal article" date="2014" name="Int. J. Syst. Evol. Microbiol.">
        <title>Complete genome sequence of Corynebacterium casei LMG S-19264T (=DSM 44701T), isolated from a smear-ripened cheese.</title>
        <authorList>
            <consortium name="US DOE Joint Genome Institute (JGI-PGF)"/>
            <person name="Walter F."/>
            <person name="Albersmeier A."/>
            <person name="Kalinowski J."/>
            <person name="Ruckert C."/>
        </authorList>
    </citation>
    <scope>NUCLEOTIDE SEQUENCE</scope>
    <source>
        <strain evidence="1">JCM 19831</strain>
    </source>
</reference>
<protein>
    <submittedName>
        <fullName evidence="1">Uncharacterized protein</fullName>
    </submittedName>
</protein>
<keyword evidence="2" id="KW-1185">Reference proteome</keyword>
<comment type="caution">
    <text evidence="1">The sequence shown here is derived from an EMBL/GenBank/DDBJ whole genome shotgun (WGS) entry which is preliminary data.</text>
</comment>
<organism evidence="1 2">
    <name type="scientific">Dactylosporangium sucinum</name>
    <dbReference type="NCBI Taxonomy" id="1424081"/>
    <lineage>
        <taxon>Bacteria</taxon>
        <taxon>Bacillati</taxon>
        <taxon>Actinomycetota</taxon>
        <taxon>Actinomycetes</taxon>
        <taxon>Micromonosporales</taxon>
        <taxon>Micromonosporaceae</taxon>
        <taxon>Dactylosporangium</taxon>
    </lineage>
</organism>
<gene>
    <name evidence="1" type="ORF">GCM10007977_024970</name>
</gene>
<evidence type="ECO:0000313" key="2">
    <source>
        <dbReference type="Proteomes" id="UP000642070"/>
    </source>
</evidence>
<evidence type="ECO:0000313" key="1">
    <source>
        <dbReference type="EMBL" id="GGM22780.1"/>
    </source>
</evidence>
<dbReference type="EMBL" id="BMPI01000010">
    <property type="protein sequence ID" value="GGM22780.1"/>
    <property type="molecule type" value="Genomic_DNA"/>
</dbReference>